<dbReference type="Gene3D" id="3.30.470.20">
    <property type="entry name" value="ATP-grasp fold, B domain"/>
    <property type="match status" value="1"/>
</dbReference>
<dbReference type="SUPFAM" id="SSF56059">
    <property type="entry name" value="Glutathione synthetase ATP-binding domain-like"/>
    <property type="match status" value="1"/>
</dbReference>
<dbReference type="Pfam" id="PF00391">
    <property type="entry name" value="PEP-utilizers"/>
    <property type="match status" value="1"/>
</dbReference>
<evidence type="ECO:0000256" key="2">
    <source>
        <dbReference type="ARBA" id="ARBA00007837"/>
    </source>
</evidence>
<feature type="domain" description="Pyruvate phosphate dikinase AMP/ATP-binding" evidence="16">
    <location>
        <begin position="57"/>
        <end position="297"/>
    </location>
</feature>
<evidence type="ECO:0000256" key="10">
    <source>
        <dbReference type="ARBA" id="ARBA00022842"/>
    </source>
</evidence>
<evidence type="ECO:0000256" key="12">
    <source>
        <dbReference type="PIRSR" id="PIRSR000853-1"/>
    </source>
</evidence>
<evidence type="ECO:0000256" key="11">
    <source>
        <dbReference type="PIRNR" id="PIRNR000853"/>
    </source>
</evidence>
<feature type="binding site" evidence="14">
    <location>
        <position position="770"/>
    </location>
    <ligand>
        <name>Mg(2+)</name>
        <dbReference type="ChEBI" id="CHEBI:18420"/>
    </ligand>
</feature>
<feature type="domain" description="Pyruvate phosphate dikinase AMP/ATP-binding" evidence="16">
    <location>
        <begin position="304"/>
        <end position="349"/>
    </location>
</feature>
<comment type="catalytic activity">
    <reaction evidence="11">
        <text>pyruvate + phosphate + ATP = phosphoenolpyruvate + AMP + diphosphate + H(+)</text>
        <dbReference type="Rhea" id="RHEA:10756"/>
        <dbReference type="ChEBI" id="CHEBI:15361"/>
        <dbReference type="ChEBI" id="CHEBI:15378"/>
        <dbReference type="ChEBI" id="CHEBI:30616"/>
        <dbReference type="ChEBI" id="CHEBI:33019"/>
        <dbReference type="ChEBI" id="CHEBI:43474"/>
        <dbReference type="ChEBI" id="CHEBI:58702"/>
        <dbReference type="ChEBI" id="CHEBI:456215"/>
        <dbReference type="EC" id="2.7.9.1"/>
    </reaction>
</comment>
<evidence type="ECO:0000256" key="13">
    <source>
        <dbReference type="PIRSR" id="PIRSR000853-2"/>
    </source>
</evidence>
<dbReference type="Gene3D" id="3.20.20.60">
    <property type="entry name" value="Phosphoenolpyruvate-binding domains"/>
    <property type="match status" value="1"/>
</dbReference>
<evidence type="ECO:0000256" key="14">
    <source>
        <dbReference type="PIRSR" id="PIRSR000853-3"/>
    </source>
</evidence>
<comment type="similarity">
    <text evidence="2 11">Belongs to the PEP-utilizing enzyme family.</text>
</comment>
<comment type="cofactor">
    <cofactor evidence="1 11 14">
        <name>Mg(2+)</name>
        <dbReference type="ChEBI" id="CHEBI:18420"/>
    </cofactor>
</comment>
<dbReference type="Gene3D" id="1.10.189.10">
    <property type="entry name" value="Pyruvate Phosphate Dikinase, domain 2"/>
    <property type="match status" value="1"/>
</dbReference>
<dbReference type="SUPFAM" id="SSF51621">
    <property type="entry name" value="Phosphoenolpyruvate/pyruvate domain"/>
    <property type="match status" value="1"/>
</dbReference>
<dbReference type="InterPro" id="IPR036637">
    <property type="entry name" value="Phosphohistidine_dom_sf"/>
</dbReference>
<reference evidence="18" key="1">
    <citation type="submission" date="2020-10" db="EMBL/GenBank/DDBJ databases">
        <authorList>
            <person name="Gilroy R."/>
        </authorList>
    </citation>
    <scope>NUCLEOTIDE SEQUENCE</scope>
    <source>
        <strain evidence="18">1748</strain>
    </source>
</reference>
<sequence length="881" mass="98233">MAEKKYVYLFTQAHGLGRELLGGKGAGLAEMTSIGVPVPTGFTITTEACNLYNKAGKKIPEEIVKQIFDAVKEVEQITGKTFGKGPNPLLVSVRSGARVSMPGMMDTILNLGLNDETVKALADNSGNERFAYDSYRRFILMYTNIVKEHPRDNMDKMLDDLKTANGYKLDTEVTTEQLKDLVERYKEYYKMTFNEEFPSDPKIQLINAVGAVFHSWDNERADSYRKMYNIPYEWGTAVNVQSMVFGNMGEDSGTGVAFSRNPSTGENTIYAEYLPNAQGEDVVAGIRTPLHISEFEKRLPEVYKQFCTVIKEMENHYKDMQDMEFTVEHGKLYFLQTRSGKRTATAALKIAWDLVDEGLIDEKEAVLRIEPRNLDSLLHPTFDEEELKSHTPVATGLPASPGSGTGKLAFSAKEAEERAAKGEKIVLVRAETSPEDIEGMVAAEAILTMRGGMTSHAAVVARGMGKCCVVGCSSAIIDEEKRTMTIGDKVYTDQDTISVNGSTGNVYEGSVKQVPAALTGNFARLMDCANKYKRLSIRANADVPRDAIQAVKFGAEGIGLCRTEHMFFDKDRIFHMRKMILSDTTEERVAALNELLPYQEEDFYGLYMAMDGKNVNIRLLDPPLHEFLPQEDDKIEELAQAMNISVDKIKQRIAYLHEFNPMMGLRGCRLDVEYPEIGRMQATAIIKAALRAQKDSGKKIEPEIMIPLTISIREFKYVKKIISDTCDKIIAESGQEMKYHIGTMIEIPRAALTSYQIGKEAEFFSFGTNDLTQMTFGFSRDDASKFLPAYYSTKILEQDPFATIDQVGVGRLVKLATLEGREVNPNLHVGVCGEHGGDPVSVDFFNRVGLDYVSCSPFRVPGAKLAAAQSEIRRQRELGKK</sequence>
<feature type="domain" description="PEP-utilising enzyme mobile" evidence="15">
    <location>
        <begin position="424"/>
        <end position="504"/>
    </location>
</feature>
<dbReference type="Pfam" id="PF02896">
    <property type="entry name" value="PEP-utilizers_C"/>
    <property type="match status" value="1"/>
</dbReference>
<dbReference type="InterPro" id="IPR002192">
    <property type="entry name" value="PPDK_AMP/ATP-bd"/>
</dbReference>
<name>A0A9D9D7G9_9BACL</name>
<dbReference type="PROSITE" id="PS00370">
    <property type="entry name" value="PEP_ENZYMES_PHOS_SITE"/>
    <property type="match status" value="1"/>
</dbReference>
<evidence type="ECO:0000256" key="3">
    <source>
        <dbReference type="ARBA" id="ARBA00011994"/>
    </source>
</evidence>
<dbReference type="PROSITE" id="PS00742">
    <property type="entry name" value="PEP_ENZYMES_2"/>
    <property type="match status" value="1"/>
</dbReference>
<keyword evidence="8" id="KW-0418">Kinase</keyword>
<organism evidence="18 19">
    <name type="scientific">Candidatus Scatoplasma merdavium</name>
    <dbReference type="NCBI Taxonomy" id="2840932"/>
    <lineage>
        <taxon>Bacteria</taxon>
        <taxon>Bacillati</taxon>
        <taxon>Bacillota</taxon>
        <taxon>Bacilli</taxon>
        <taxon>Bacillales</taxon>
        <taxon>Candidatus Scatoplasma</taxon>
    </lineage>
</organism>
<keyword evidence="18" id="KW-0670">Pyruvate</keyword>
<dbReference type="PANTHER" id="PTHR22931">
    <property type="entry name" value="PHOSPHOENOLPYRUVATE DIKINASE-RELATED"/>
    <property type="match status" value="1"/>
</dbReference>
<dbReference type="InterPro" id="IPR000121">
    <property type="entry name" value="PEP_util_C"/>
</dbReference>
<evidence type="ECO:0000256" key="4">
    <source>
        <dbReference type="ARBA" id="ARBA00020138"/>
    </source>
</evidence>
<dbReference type="NCBIfam" id="NF004531">
    <property type="entry name" value="PRK05878.1"/>
    <property type="match status" value="1"/>
</dbReference>
<proteinExistence type="inferred from homology"/>
<dbReference type="InterPro" id="IPR040442">
    <property type="entry name" value="Pyrv_kinase-like_dom_sf"/>
</dbReference>
<dbReference type="Gene3D" id="3.50.30.10">
    <property type="entry name" value="Phosphohistidine domain"/>
    <property type="match status" value="1"/>
</dbReference>
<evidence type="ECO:0000259" key="17">
    <source>
        <dbReference type="Pfam" id="PF02896"/>
    </source>
</evidence>
<dbReference type="PANTHER" id="PTHR22931:SF9">
    <property type="entry name" value="PYRUVATE, PHOSPHATE DIKINASE 1, CHLOROPLASTIC"/>
    <property type="match status" value="1"/>
</dbReference>
<dbReference type="PIRSF" id="PIRSF000853">
    <property type="entry name" value="PPDK"/>
    <property type="match status" value="1"/>
</dbReference>
<keyword evidence="9" id="KW-0067">ATP-binding</keyword>
<dbReference type="NCBIfam" id="TIGR01828">
    <property type="entry name" value="pyru_phos_dikin"/>
    <property type="match status" value="1"/>
</dbReference>
<dbReference type="InterPro" id="IPR015813">
    <property type="entry name" value="Pyrv/PenolPyrv_kinase-like_dom"/>
</dbReference>
<evidence type="ECO:0000256" key="7">
    <source>
        <dbReference type="ARBA" id="ARBA00022741"/>
    </source>
</evidence>
<dbReference type="GO" id="GO:0005524">
    <property type="term" value="F:ATP binding"/>
    <property type="evidence" value="ECO:0007669"/>
    <property type="project" value="UniProtKB-UniRule"/>
</dbReference>
<evidence type="ECO:0000259" key="15">
    <source>
        <dbReference type="Pfam" id="PF00391"/>
    </source>
</evidence>
<feature type="active site" description="Proton donor" evidence="12">
    <location>
        <position position="832"/>
    </location>
</feature>
<feature type="binding site" evidence="13">
    <location>
        <position position="769"/>
    </location>
    <ligand>
        <name>substrate</name>
    </ligand>
</feature>
<dbReference type="InterPro" id="IPR008279">
    <property type="entry name" value="PEP-util_enz_mobile_dom"/>
</dbReference>
<evidence type="ECO:0000259" key="16">
    <source>
        <dbReference type="Pfam" id="PF01326"/>
    </source>
</evidence>
<dbReference type="InterPro" id="IPR010121">
    <property type="entry name" value="Pyruvate_phosphate_dikinase"/>
</dbReference>
<evidence type="ECO:0000256" key="5">
    <source>
        <dbReference type="ARBA" id="ARBA00022679"/>
    </source>
</evidence>
<dbReference type="EMBL" id="JADING010000095">
    <property type="protein sequence ID" value="MBO8414500.1"/>
    <property type="molecule type" value="Genomic_DNA"/>
</dbReference>
<dbReference type="InterPro" id="IPR018274">
    <property type="entry name" value="PEP_util_AS"/>
</dbReference>
<dbReference type="Gene3D" id="3.30.1490.20">
    <property type="entry name" value="ATP-grasp fold, A domain"/>
    <property type="match status" value="1"/>
</dbReference>
<keyword evidence="10 14" id="KW-0460">Magnesium</keyword>
<keyword evidence="6 14" id="KW-0479">Metal-binding</keyword>
<protein>
    <recommendedName>
        <fullName evidence="4 11">Pyruvate, phosphate dikinase</fullName>
        <ecNumber evidence="3 11">2.7.9.1</ecNumber>
    </recommendedName>
</protein>
<dbReference type="InterPro" id="IPR013815">
    <property type="entry name" value="ATP_grasp_subdomain_1"/>
</dbReference>
<feature type="binding site" evidence="13">
    <location>
        <position position="746"/>
    </location>
    <ligand>
        <name>substrate</name>
    </ligand>
</feature>
<dbReference type="EC" id="2.7.9.1" evidence="3 11"/>
<keyword evidence="5 18" id="KW-0808">Transferase</keyword>
<dbReference type="InterPro" id="IPR023151">
    <property type="entry name" value="PEP_util_CS"/>
</dbReference>
<reference evidence="18" key="2">
    <citation type="journal article" date="2021" name="PeerJ">
        <title>Extensive microbial diversity within the chicken gut microbiome revealed by metagenomics and culture.</title>
        <authorList>
            <person name="Gilroy R."/>
            <person name="Ravi A."/>
            <person name="Getino M."/>
            <person name="Pursley I."/>
            <person name="Horton D.L."/>
            <person name="Alikhan N.F."/>
            <person name="Baker D."/>
            <person name="Gharbi K."/>
            <person name="Hall N."/>
            <person name="Watson M."/>
            <person name="Adriaenssens E.M."/>
            <person name="Foster-Nyarko E."/>
            <person name="Jarju S."/>
            <person name="Secka A."/>
            <person name="Antonio M."/>
            <person name="Oren A."/>
            <person name="Chaudhuri R.R."/>
            <person name="La Ragione R."/>
            <person name="Hildebrand F."/>
            <person name="Pallen M.J."/>
        </authorList>
    </citation>
    <scope>NUCLEOTIDE SEQUENCE</scope>
    <source>
        <strain evidence="18">1748</strain>
    </source>
</reference>
<feature type="binding site" evidence="13">
    <location>
        <position position="770"/>
    </location>
    <ligand>
        <name>substrate</name>
    </ligand>
</feature>
<evidence type="ECO:0000313" key="19">
    <source>
        <dbReference type="Proteomes" id="UP000823629"/>
    </source>
</evidence>
<gene>
    <name evidence="18" type="ORF">IAC78_03400</name>
</gene>
<feature type="active site" description="Tele-phosphohistidine intermediate" evidence="12">
    <location>
        <position position="456"/>
    </location>
</feature>
<comment type="caution">
    <text evidence="18">The sequence shown here is derived from an EMBL/GenBank/DDBJ whole genome shotgun (WGS) entry which is preliminary data.</text>
</comment>
<evidence type="ECO:0000256" key="8">
    <source>
        <dbReference type="ARBA" id="ARBA00022777"/>
    </source>
</evidence>
<feature type="binding site" evidence="14">
    <location>
        <position position="746"/>
    </location>
    <ligand>
        <name>Mg(2+)</name>
        <dbReference type="ChEBI" id="CHEBI:18420"/>
    </ligand>
</feature>
<dbReference type="AlphaFoldDB" id="A0A9D9D7G9"/>
<feature type="binding site" evidence="13">
    <location>
        <position position="767"/>
    </location>
    <ligand>
        <name>substrate</name>
    </ligand>
</feature>
<feature type="binding site" evidence="13">
    <location>
        <position position="618"/>
    </location>
    <ligand>
        <name>substrate</name>
    </ligand>
</feature>
<dbReference type="Gene3D" id="1.20.80.30">
    <property type="match status" value="1"/>
</dbReference>
<accession>A0A9D9D7G9</accession>
<keyword evidence="7" id="KW-0547">Nucleotide-binding</keyword>
<dbReference type="GO" id="GO:0016301">
    <property type="term" value="F:kinase activity"/>
    <property type="evidence" value="ECO:0007669"/>
    <property type="project" value="UniProtKB-UniRule"/>
</dbReference>
<dbReference type="Pfam" id="PF01326">
    <property type="entry name" value="PPDK_N"/>
    <property type="match status" value="2"/>
</dbReference>
<evidence type="ECO:0000256" key="6">
    <source>
        <dbReference type="ARBA" id="ARBA00022723"/>
    </source>
</evidence>
<dbReference type="SUPFAM" id="SSF52009">
    <property type="entry name" value="Phosphohistidine domain"/>
    <property type="match status" value="1"/>
</dbReference>
<evidence type="ECO:0000256" key="1">
    <source>
        <dbReference type="ARBA" id="ARBA00001946"/>
    </source>
</evidence>
<evidence type="ECO:0000256" key="9">
    <source>
        <dbReference type="ARBA" id="ARBA00022840"/>
    </source>
</evidence>
<evidence type="ECO:0000313" key="18">
    <source>
        <dbReference type="EMBL" id="MBO8414500.1"/>
    </source>
</evidence>
<dbReference type="GO" id="GO:0046872">
    <property type="term" value="F:metal ion binding"/>
    <property type="evidence" value="ECO:0007669"/>
    <property type="project" value="UniProtKB-UniRule"/>
</dbReference>
<dbReference type="Proteomes" id="UP000823629">
    <property type="component" value="Unassembled WGS sequence"/>
</dbReference>
<feature type="binding site" evidence="13">
    <location>
        <position position="768"/>
    </location>
    <ligand>
        <name>substrate</name>
    </ligand>
</feature>
<dbReference type="GO" id="GO:0050242">
    <property type="term" value="F:pyruvate, phosphate dikinase activity"/>
    <property type="evidence" value="ECO:0007669"/>
    <property type="project" value="UniProtKB-UniRule"/>
</dbReference>
<feature type="domain" description="PEP-utilising enzyme C-terminal" evidence="17">
    <location>
        <begin position="521"/>
        <end position="871"/>
    </location>
</feature>
<feature type="binding site" evidence="13">
    <location>
        <position position="562"/>
    </location>
    <ligand>
        <name>substrate</name>
    </ligand>
</feature>